<evidence type="ECO:0000256" key="1">
    <source>
        <dbReference type="ARBA" id="ARBA00004651"/>
    </source>
</evidence>
<gene>
    <name evidence="9" type="ORF">Krac_6613</name>
</gene>
<dbReference type="EMBL" id="ADVG01000003">
    <property type="protein sequence ID" value="EFH85394.1"/>
    <property type="molecule type" value="Genomic_DNA"/>
</dbReference>
<feature type="transmembrane region" description="Helical" evidence="8">
    <location>
        <begin position="479"/>
        <end position="501"/>
    </location>
</feature>
<dbReference type="STRING" id="485913.Krac_6613"/>
<dbReference type="GO" id="GO:0005886">
    <property type="term" value="C:plasma membrane"/>
    <property type="evidence" value="ECO:0007669"/>
    <property type="project" value="UniProtKB-SubCell"/>
</dbReference>
<dbReference type="GO" id="GO:0015129">
    <property type="term" value="F:lactate transmembrane transporter activity"/>
    <property type="evidence" value="ECO:0007669"/>
    <property type="project" value="UniProtKB-UniRule"/>
</dbReference>
<evidence type="ECO:0000313" key="9">
    <source>
        <dbReference type="EMBL" id="EFH85394.1"/>
    </source>
</evidence>
<accession>D6TVJ1</accession>
<dbReference type="eggNOG" id="COG1620">
    <property type="taxonomic scope" value="Bacteria"/>
</dbReference>
<feature type="transmembrane region" description="Helical" evidence="8">
    <location>
        <begin position="12"/>
        <end position="35"/>
    </location>
</feature>
<feature type="transmembrane region" description="Helical" evidence="8">
    <location>
        <begin position="199"/>
        <end position="216"/>
    </location>
</feature>
<dbReference type="RefSeq" id="WP_007917637.1">
    <property type="nucleotide sequence ID" value="NZ_ADVG01000003.1"/>
</dbReference>
<dbReference type="GO" id="GO:0015295">
    <property type="term" value="F:solute:proton symporter activity"/>
    <property type="evidence" value="ECO:0007669"/>
    <property type="project" value="TreeGrafter"/>
</dbReference>
<comment type="function">
    <text evidence="8">Uptake of L-lactate across the membrane. Can also transport D-lactate and glycolate.</text>
</comment>
<dbReference type="InParanoid" id="D6TVJ1"/>
<evidence type="ECO:0000256" key="6">
    <source>
        <dbReference type="ARBA" id="ARBA00022989"/>
    </source>
</evidence>
<organism evidence="9 10">
    <name type="scientific">Ktedonobacter racemifer DSM 44963</name>
    <dbReference type="NCBI Taxonomy" id="485913"/>
    <lineage>
        <taxon>Bacteria</taxon>
        <taxon>Bacillati</taxon>
        <taxon>Chloroflexota</taxon>
        <taxon>Ktedonobacteria</taxon>
        <taxon>Ktedonobacterales</taxon>
        <taxon>Ktedonobacteraceae</taxon>
        <taxon>Ktedonobacter</taxon>
    </lineage>
</organism>
<comment type="subcellular location">
    <subcellularLocation>
        <location evidence="1 8">Cell membrane</location>
        <topology evidence="1 8">Multi-pass membrane protein</topology>
    </subcellularLocation>
</comment>
<protein>
    <recommendedName>
        <fullName evidence="8">L-lactate permease</fullName>
    </recommendedName>
</protein>
<feature type="transmembrane region" description="Helical" evidence="8">
    <location>
        <begin position="223"/>
        <end position="241"/>
    </location>
</feature>
<comment type="similarity">
    <text evidence="2 8">Belongs to the lactate permease family.</text>
</comment>
<comment type="caution">
    <text evidence="9">The sequence shown here is derived from an EMBL/GenBank/DDBJ whole genome shotgun (WGS) entry which is preliminary data.</text>
</comment>
<feature type="transmembrane region" description="Helical" evidence="8">
    <location>
        <begin position="454"/>
        <end position="473"/>
    </location>
</feature>
<dbReference type="FunCoup" id="D6TVJ1">
    <property type="interactions" value="15"/>
</dbReference>
<dbReference type="Pfam" id="PF02652">
    <property type="entry name" value="Lactate_perm"/>
    <property type="match status" value="2"/>
</dbReference>
<evidence type="ECO:0000256" key="4">
    <source>
        <dbReference type="ARBA" id="ARBA00022475"/>
    </source>
</evidence>
<evidence type="ECO:0000256" key="8">
    <source>
        <dbReference type="RuleBase" id="RU365092"/>
    </source>
</evidence>
<reference evidence="9 10" key="1">
    <citation type="journal article" date="2011" name="Stand. Genomic Sci.">
        <title>Non-contiguous finished genome sequence and contextual data of the filamentous soil bacterium Ktedonobacter racemifer type strain (SOSP1-21).</title>
        <authorList>
            <person name="Chang Y.J."/>
            <person name="Land M."/>
            <person name="Hauser L."/>
            <person name="Chertkov O."/>
            <person name="Del Rio T.G."/>
            <person name="Nolan M."/>
            <person name="Copeland A."/>
            <person name="Tice H."/>
            <person name="Cheng J.F."/>
            <person name="Lucas S."/>
            <person name="Han C."/>
            <person name="Goodwin L."/>
            <person name="Pitluck S."/>
            <person name="Ivanova N."/>
            <person name="Ovchinikova G."/>
            <person name="Pati A."/>
            <person name="Chen A."/>
            <person name="Palaniappan K."/>
            <person name="Mavromatis K."/>
            <person name="Liolios K."/>
            <person name="Brettin T."/>
            <person name="Fiebig A."/>
            <person name="Rohde M."/>
            <person name="Abt B."/>
            <person name="Goker M."/>
            <person name="Detter J.C."/>
            <person name="Woyke T."/>
            <person name="Bristow J."/>
            <person name="Eisen J.A."/>
            <person name="Markowitz V."/>
            <person name="Hugenholtz P."/>
            <person name="Kyrpides N.C."/>
            <person name="Klenk H.P."/>
            <person name="Lapidus A."/>
        </authorList>
    </citation>
    <scope>NUCLEOTIDE SEQUENCE [LARGE SCALE GENOMIC DNA]</scope>
    <source>
        <strain evidence="10">DSM 44963</strain>
    </source>
</reference>
<dbReference type="PANTHER" id="PTHR30003:SF0">
    <property type="entry name" value="GLYCOLATE PERMEASE GLCA-RELATED"/>
    <property type="match status" value="1"/>
</dbReference>
<sequence length="598" mass="62946">MTWTQSYTPILGNLFLSALIAALPVIVLLGLLGFFHVRAHWAALAGLATALLTALFVFGMPAQKAFAATLNGAAYGLFPIGWIIIGAIFVYDITVRTGNFEIVKQTVANLADDRRLQLLLIAFSFGAFVEGAAGFGTPVAVTAAMLIGLGFRPLPAAGLALIGNTAPVAFGALGAPITGLSTVTGIPVDVLSEMIGRQLPFFSLIVPFWLIFAMSGWKSMLEVWPACLVTGLSFAVTQFVVSNYFTFTLVDIIGALVSILCLVVFLRIWKPKTTWRFPEERAALATSADVAEETSTTGGGVIAGERPIPASASVVSLDESDVESARATTSSSGASAISLASDAGEIPFQRAFMAWLPWIILAVILFIWGLTGVKAWFNALSDPKIPVPFLHNLVLRAPPVVAKPTKEAAIFDFNWLSATGTALLITGVISGFILGLSPLELLKTFWGTLMRLRFSLLTIAAMLALGYTTRYAGLDATMGLAFASTGLLFPFFSPVLGWLGVALTGSDTSSNVLFGSLQTITARKLGISPVLAAASNSSGGVMGKMLDAQSIVVAGVATGQKGGEGDILRYVFVHSVILVSLVGILVLLQAYVFPGMIP</sequence>
<keyword evidence="7 8" id="KW-0472">Membrane</keyword>
<keyword evidence="4 8" id="KW-1003">Cell membrane</keyword>
<name>D6TVJ1_KTERA</name>
<feature type="transmembrane region" description="Helical" evidence="8">
    <location>
        <begin position="247"/>
        <end position="269"/>
    </location>
</feature>
<evidence type="ECO:0000256" key="3">
    <source>
        <dbReference type="ARBA" id="ARBA00022448"/>
    </source>
</evidence>
<feature type="transmembrane region" description="Helical" evidence="8">
    <location>
        <begin position="118"/>
        <end position="147"/>
    </location>
</feature>
<evidence type="ECO:0000256" key="2">
    <source>
        <dbReference type="ARBA" id="ARBA00010100"/>
    </source>
</evidence>
<feature type="transmembrane region" description="Helical" evidence="8">
    <location>
        <begin position="41"/>
        <end position="60"/>
    </location>
</feature>
<keyword evidence="3 8" id="KW-0813">Transport</keyword>
<evidence type="ECO:0000256" key="7">
    <source>
        <dbReference type="ARBA" id="ARBA00023136"/>
    </source>
</evidence>
<feature type="transmembrane region" description="Helical" evidence="8">
    <location>
        <begin position="355"/>
        <end position="377"/>
    </location>
</feature>
<keyword evidence="10" id="KW-1185">Reference proteome</keyword>
<feature type="transmembrane region" description="Helical" evidence="8">
    <location>
        <begin position="72"/>
        <end position="91"/>
    </location>
</feature>
<proteinExistence type="inferred from homology"/>
<dbReference type="AlphaFoldDB" id="D6TVJ1"/>
<dbReference type="Proteomes" id="UP000004508">
    <property type="component" value="Unassembled WGS sequence"/>
</dbReference>
<evidence type="ECO:0000256" key="5">
    <source>
        <dbReference type="ARBA" id="ARBA00022692"/>
    </source>
</evidence>
<dbReference type="InterPro" id="IPR003804">
    <property type="entry name" value="Lactate_perm"/>
</dbReference>
<keyword evidence="6 8" id="KW-1133">Transmembrane helix</keyword>
<keyword evidence="5 8" id="KW-0812">Transmembrane</keyword>
<evidence type="ECO:0000313" key="10">
    <source>
        <dbReference type="Proteomes" id="UP000004508"/>
    </source>
</evidence>
<feature type="transmembrane region" description="Helical" evidence="8">
    <location>
        <begin position="570"/>
        <end position="592"/>
    </location>
</feature>
<dbReference type="OrthoDB" id="9761056at2"/>
<feature type="transmembrane region" description="Helical" evidence="8">
    <location>
        <begin position="422"/>
        <end position="442"/>
    </location>
</feature>
<feature type="transmembrane region" description="Helical" evidence="8">
    <location>
        <begin position="159"/>
        <end position="179"/>
    </location>
</feature>
<dbReference type="PANTHER" id="PTHR30003">
    <property type="entry name" value="L-LACTATE PERMEASE"/>
    <property type="match status" value="1"/>
</dbReference>